<feature type="compositionally biased region" description="Basic and acidic residues" evidence="1">
    <location>
        <begin position="190"/>
        <end position="200"/>
    </location>
</feature>
<keyword evidence="3" id="KW-1185">Reference proteome</keyword>
<feature type="compositionally biased region" description="Polar residues" evidence="1">
    <location>
        <begin position="1060"/>
        <end position="1078"/>
    </location>
</feature>
<accession>A0A8S1E7A1</accession>
<feature type="region of interest" description="Disordered" evidence="1">
    <location>
        <begin position="221"/>
        <end position="260"/>
    </location>
</feature>
<dbReference type="EMBL" id="CADEPI010000830">
    <property type="protein sequence ID" value="CAB3388610.1"/>
    <property type="molecule type" value="Genomic_DNA"/>
</dbReference>
<comment type="caution">
    <text evidence="2">The sequence shown here is derived from an EMBL/GenBank/DDBJ whole genome shotgun (WGS) entry which is preliminary data.</text>
</comment>
<name>A0A8S1E7A1_9INSE</name>
<organism evidence="2 3">
    <name type="scientific">Cloeon dipterum</name>
    <dbReference type="NCBI Taxonomy" id="197152"/>
    <lineage>
        <taxon>Eukaryota</taxon>
        <taxon>Metazoa</taxon>
        <taxon>Ecdysozoa</taxon>
        <taxon>Arthropoda</taxon>
        <taxon>Hexapoda</taxon>
        <taxon>Insecta</taxon>
        <taxon>Pterygota</taxon>
        <taxon>Palaeoptera</taxon>
        <taxon>Ephemeroptera</taxon>
        <taxon>Pisciforma</taxon>
        <taxon>Baetidae</taxon>
        <taxon>Cloeon</taxon>
    </lineage>
</organism>
<feature type="region of interest" description="Disordered" evidence="1">
    <location>
        <begin position="91"/>
        <end position="112"/>
    </location>
</feature>
<sequence length="1131" mass="126535">MVLVSAKGVTLKKIDSTARCPTFDEVVKNKDGHDSLVVFAGEPGPAFNVFKETKNDSQRISRFQSTLNSKLAFLGSRHSLAGQMTVVPPLEVPPPKVGSTRKASPRSMTPPEPPVIATPIASGGQLEPTSDSMADTIYDYPPMDYEYAEQMSPVLEGSQCESNLPSSEGLRRTQPKKVVHPVAGPSGWKPDVRKKPREMEGPDIPIPRNRVPYKSIRAGFVESSTDSAESEEWSSQENAEEVAASKVSKPQENQAGKSTRPIVPHNKVHLIKVTYYSMSRKEDLPDFFLIPDSQSPQLQTLAELNQLTVDKSGDCKVLLKAEIVYSQLYITTETLFTLMNELVAAEHLLSHSVPTGARFLHSIMKTLGIDPEEKVVYIIGVHEKTEWRAFNIFTDLLKKHTRKVYENFSKAAGSRKFNAMGGSCLQLSPYKKLKTTPIKLLALTTGAKKKQYCYFCSRNYGGNIWRHLRESHRNEPLVKAKLAEKPTKEQLKMFYGELRLLGNGQHNDAVMQYKQGILIPARRTQSATVRKTNLCPYCKTIHTSRNFRRHLQACRGRRGEEEKEPEPAVDIHDINRMEKLRVNLDPNYTLAVEKILMNMRDKSIASFIITDDALVIRVVKNFGLQQESGNNGVQISRRNIRLLYALYTGFKEHPEIPGLVNSLRDICKRSVWQGLPSNRPASKTDRILEVIHTICGGDENKVDFQRPNDVMTLSSLVRQVASELQQERFEEQQDRMVWVEECRLLIEYLGTKRFRMCTTTRAAKQKKSNEKLHKTHVSPDDLKLYNEHLEAMSDFHHIKLLAAKEPSEIELHYRTLASHLNLAFCSFNARRATEGSFITLENYAQRNNYSGQNSEALSKAQQDLAERYDVITSTGKGSSKVLSLLKPEWRKYFCTLADKSVGHMQLSGPAKKLLCLLMGHSQTVHDNYYDLPTGLGFNLMVGRALEIFQSGDIQKHKGTTLEDAAQIRTTATNAPNAVPEDDFTIEDLQDAILLEDADEEAVEAEISAQTHPKKRGRGRPPSSNNGVKGTTKTPRRKLKKKLEESDSGVTESDDGDDRSTAQSNTAALNKLGTNQSDGEQAESDDSDDRSTAQSNTTAASELGSGENATAAAVLIQDKLATKKRGRPKKDR</sequence>
<feature type="compositionally biased region" description="Polar residues" evidence="1">
    <location>
        <begin position="248"/>
        <end position="257"/>
    </location>
</feature>
<dbReference type="AlphaFoldDB" id="A0A8S1E7A1"/>
<reference evidence="2 3" key="1">
    <citation type="submission" date="2020-04" db="EMBL/GenBank/DDBJ databases">
        <authorList>
            <person name="Alioto T."/>
            <person name="Alioto T."/>
            <person name="Gomez Garrido J."/>
        </authorList>
    </citation>
    <scope>NUCLEOTIDE SEQUENCE [LARGE SCALE GENOMIC DNA]</scope>
</reference>
<protein>
    <submittedName>
        <fullName evidence="2">Uncharacterized protein</fullName>
    </submittedName>
</protein>
<evidence type="ECO:0000313" key="2">
    <source>
        <dbReference type="EMBL" id="CAB3388610.1"/>
    </source>
</evidence>
<evidence type="ECO:0000256" key="1">
    <source>
        <dbReference type="SAM" id="MobiDB-lite"/>
    </source>
</evidence>
<evidence type="ECO:0000313" key="3">
    <source>
        <dbReference type="Proteomes" id="UP000494165"/>
    </source>
</evidence>
<feature type="compositionally biased region" description="Acidic residues" evidence="1">
    <location>
        <begin position="228"/>
        <end position="240"/>
    </location>
</feature>
<dbReference type="PANTHER" id="PTHR33480">
    <property type="entry name" value="SET DOMAIN-CONTAINING PROTEIN-RELATED"/>
    <property type="match status" value="1"/>
</dbReference>
<gene>
    <name evidence="2" type="ORF">CLODIP_2_CD13998</name>
</gene>
<feature type="region of interest" description="Disordered" evidence="1">
    <location>
        <begin position="158"/>
        <end position="207"/>
    </location>
</feature>
<feature type="region of interest" description="Disordered" evidence="1">
    <location>
        <begin position="1001"/>
        <end position="1109"/>
    </location>
</feature>
<dbReference type="Proteomes" id="UP000494165">
    <property type="component" value="Unassembled WGS sequence"/>
</dbReference>
<proteinExistence type="predicted"/>
<dbReference type="PANTHER" id="PTHR33480:SF1">
    <property type="entry name" value="TYR RECOMBINASE DOMAIN-CONTAINING PROTEIN"/>
    <property type="match status" value="1"/>
</dbReference>